<reference evidence="5" key="1">
    <citation type="submission" date="2019-10" db="EMBL/GenBank/DDBJ databases">
        <title>Lacipirellula parvula gen. nov., sp. nov., representing a lineage of planctomycetes widespread in freshwater anoxic habitats, and description of the family Lacipirellulaceae.</title>
        <authorList>
            <person name="Dedysh S.N."/>
            <person name="Kulichevskaya I.S."/>
            <person name="Beletsky A.V."/>
            <person name="Rakitin A.L."/>
            <person name="Mardanov A.V."/>
            <person name="Ivanova A.A."/>
            <person name="Saltykova V.X."/>
            <person name="Rijpstra W.I.C."/>
            <person name="Sinninghe Damste J.S."/>
            <person name="Ravin N.V."/>
        </authorList>
    </citation>
    <scope>NUCLEOTIDE SEQUENCE [LARGE SCALE GENOMIC DNA]</scope>
    <source>
        <strain evidence="5">PX69</strain>
    </source>
</reference>
<name>A0A5K7X8G6_9BACT</name>
<evidence type="ECO:0000256" key="2">
    <source>
        <dbReference type="ARBA" id="ARBA00022737"/>
    </source>
</evidence>
<keyword evidence="1" id="KW-0880">Kelch repeat</keyword>
<dbReference type="PANTHER" id="PTHR46260">
    <property type="entry name" value="RING-TYPE DOMAIN-CONTAINING PROTEIN"/>
    <property type="match status" value="1"/>
</dbReference>
<dbReference type="Proteomes" id="UP000326837">
    <property type="component" value="Chromosome"/>
</dbReference>
<keyword evidence="3" id="KW-1133">Transmembrane helix</keyword>
<gene>
    <name evidence="4" type="ORF">PLANPX_2450</name>
</gene>
<evidence type="ECO:0000313" key="4">
    <source>
        <dbReference type="EMBL" id="BBO32838.1"/>
    </source>
</evidence>
<dbReference type="KEGG" id="lpav:PLANPX_2450"/>
<evidence type="ECO:0000256" key="3">
    <source>
        <dbReference type="SAM" id="Phobius"/>
    </source>
</evidence>
<dbReference type="InterPro" id="IPR006652">
    <property type="entry name" value="Kelch_1"/>
</dbReference>
<evidence type="ECO:0000313" key="5">
    <source>
        <dbReference type="Proteomes" id="UP000326837"/>
    </source>
</evidence>
<keyword evidence="5" id="KW-1185">Reference proteome</keyword>
<sequence>MRQPKPTAVPPPMRRRKRSFDGLAFNISAVITPAFLRMASIIVLAVNTIAALDLRQGYGRHADGDESVWTELDPLPDPVGYAGMFCGTLNGKLIAGGGSQFHDRPVWHDGEKVFSDRIFTLASAKAKWNESPQRLPLKVAHFASAVTDDAIYLVGGVNASGCLASAIRITADGDELIFSELPSLPRPLGYAAAAVVDDRLYVVGGLPAVGAKQASRETWSLNLSPQREPLAWRREPDLPGPGVHVACTAADQGRVYLIGGIGFDPQGAPIPSAAVYCLKIGAQKWEVLPPLPAPRVGAVSPCAVVNGQICVIGGYADVFPGLPREHPGFCQETFIYDLKQKSWRAGMSLPVTPIVDRDAPGDSGPKPMIAAPCCIWESNVVIVGGEVRSSVRTPTVLAAPIESLLKSTLR</sequence>
<keyword evidence="3" id="KW-0812">Transmembrane</keyword>
<dbReference type="AlphaFoldDB" id="A0A5K7X8G6"/>
<dbReference type="Gene3D" id="2.120.10.80">
    <property type="entry name" value="Kelch-type beta propeller"/>
    <property type="match status" value="2"/>
</dbReference>
<accession>A0A5K7X8G6</accession>
<dbReference type="SMART" id="SM00612">
    <property type="entry name" value="Kelch"/>
    <property type="match status" value="3"/>
</dbReference>
<evidence type="ECO:0000256" key="1">
    <source>
        <dbReference type="ARBA" id="ARBA00022441"/>
    </source>
</evidence>
<dbReference type="SUPFAM" id="SSF117281">
    <property type="entry name" value="Kelch motif"/>
    <property type="match status" value="1"/>
</dbReference>
<keyword evidence="3" id="KW-0472">Membrane</keyword>
<dbReference type="EMBL" id="AP021861">
    <property type="protein sequence ID" value="BBO32838.1"/>
    <property type="molecule type" value="Genomic_DNA"/>
</dbReference>
<protein>
    <recommendedName>
        <fullName evidence="6">N-acetylneuraminate epimerase</fullName>
    </recommendedName>
</protein>
<proteinExistence type="predicted"/>
<organism evidence="4 5">
    <name type="scientific">Lacipirellula parvula</name>
    <dbReference type="NCBI Taxonomy" id="2650471"/>
    <lineage>
        <taxon>Bacteria</taxon>
        <taxon>Pseudomonadati</taxon>
        <taxon>Planctomycetota</taxon>
        <taxon>Planctomycetia</taxon>
        <taxon>Pirellulales</taxon>
        <taxon>Lacipirellulaceae</taxon>
        <taxon>Lacipirellula</taxon>
    </lineage>
</organism>
<evidence type="ECO:0008006" key="6">
    <source>
        <dbReference type="Google" id="ProtNLM"/>
    </source>
</evidence>
<keyword evidence="2" id="KW-0677">Repeat</keyword>
<dbReference type="PANTHER" id="PTHR46260:SF3">
    <property type="entry name" value="RING-TYPE DOMAIN-CONTAINING PROTEIN"/>
    <property type="match status" value="1"/>
</dbReference>
<dbReference type="InterPro" id="IPR015915">
    <property type="entry name" value="Kelch-typ_b-propeller"/>
</dbReference>
<dbReference type="InterPro" id="IPR051746">
    <property type="entry name" value="Kelch_domain_containing_8"/>
</dbReference>
<feature type="transmembrane region" description="Helical" evidence="3">
    <location>
        <begin position="23"/>
        <end position="46"/>
    </location>
</feature>